<evidence type="ECO:0000313" key="2">
    <source>
        <dbReference type="Proteomes" id="UP000250235"/>
    </source>
</evidence>
<dbReference type="AlphaFoldDB" id="A0A2Z6ZYY5"/>
<dbReference type="Proteomes" id="UP000250235">
    <property type="component" value="Unassembled WGS sequence"/>
</dbReference>
<gene>
    <name evidence="1" type="ORF">F511_43827</name>
</gene>
<evidence type="ECO:0000313" key="1">
    <source>
        <dbReference type="EMBL" id="KZV14261.1"/>
    </source>
</evidence>
<proteinExistence type="predicted"/>
<dbReference type="EMBL" id="KV021155">
    <property type="protein sequence ID" value="KZV14261.1"/>
    <property type="molecule type" value="Genomic_DNA"/>
</dbReference>
<name>A0A2Z6ZYY5_9LAMI</name>
<sequence>MGTQTQQDKAGNKYEVKPQYEKLSKQLQGIRHAYVTTSIDSSRDKDSTHLLISFTNASAESSSQRSTHVDYTCRFLDRSHATRNVCQQQHQIRNLKPAGLIASC</sequence>
<keyword evidence="2" id="KW-1185">Reference proteome</keyword>
<protein>
    <submittedName>
        <fullName evidence="1">Uncharacterized protein</fullName>
    </submittedName>
</protein>
<organism evidence="1 2">
    <name type="scientific">Dorcoceras hygrometricum</name>
    <dbReference type="NCBI Taxonomy" id="472368"/>
    <lineage>
        <taxon>Eukaryota</taxon>
        <taxon>Viridiplantae</taxon>
        <taxon>Streptophyta</taxon>
        <taxon>Embryophyta</taxon>
        <taxon>Tracheophyta</taxon>
        <taxon>Spermatophyta</taxon>
        <taxon>Magnoliopsida</taxon>
        <taxon>eudicotyledons</taxon>
        <taxon>Gunneridae</taxon>
        <taxon>Pentapetalae</taxon>
        <taxon>asterids</taxon>
        <taxon>lamiids</taxon>
        <taxon>Lamiales</taxon>
        <taxon>Gesneriaceae</taxon>
        <taxon>Didymocarpoideae</taxon>
        <taxon>Trichosporeae</taxon>
        <taxon>Loxocarpinae</taxon>
        <taxon>Dorcoceras</taxon>
    </lineage>
</organism>
<reference evidence="1 2" key="1">
    <citation type="journal article" date="2015" name="Proc. Natl. Acad. Sci. U.S.A.">
        <title>The resurrection genome of Boea hygrometrica: A blueprint for survival of dehydration.</title>
        <authorList>
            <person name="Xiao L."/>
            <person name="Yang G."/>
            <person name="Zhang L."/>
            <person name="Yang X."/>
            <person name="Zhao S."/>
            <person name="Ji Z."/>
            <person name="Zhou Q."/>
            <person name="Hu M."/>
            <person name="Wang Y."/>
            <person name="Chen M."/>
            <person name="Xu Y."/>
            <person name="Jin H."/>
            <person name="Xiao X."/>
            <person name="Hu G."/>
            <person name="Bao F."/>
            <person name="Hu Y."/>
            <person name="Wan P."/>
            <person name="Li L."/>
            <person name="Deng X."/>
            <person name="Kuang T."/>
            <person name="Xiang C."/>
            <person name="Zhu J.K."/>
            <person name="Oliver M.J."/>
            <person name="He Y."/>
        </authorList>
    </citation>
    <scope>NUCLEOTIDE SEQUENCE [LARGE SCALE GENOMIC DNA]</scope>
    <source>
        <strain evidence="2">cv. XS01</strain>
    </source>
</reference>
<accession>A0A2Z6ZYY5</accession>